<dbReference type="EMBL" id="JAGSXH010000066">
    <property type="protein sequence ID" value="MBS2964980.1"/>
    <property type="molecule type" value="Genomic_DNA"/>
</dbReference>
<accession>A0A8J7WSQ8</accession>
<proteinExistence type="predicted"/>
<dbReference type="Pfam" id="PF06013">
    <property type="entry name" value="WXG100"/>
    <property type="match status" value="1"/>
</dbReference>
<organism evidence="2 3">
    <name type="scientific">Actinocrinis puniceicyclus</name>
    <dbReference type="NCBI Taxonomy" id="977794"/>
    <lineage>
        <taxon>Bacteria</taxon>
        <taxon>Bacillati</taxon>
        <taxon>Actinomycetota</taxon>
        <taxon>Actinomycetes</taxon>
        <taxon>Catenulisporales</taxon>
        <taxon>Actinospicaceae</taxon>
        <taxon>Actinocrinis</taxon>
    </lineage>
</organism>
<reference evidence="2" key="1">
    <citation type="submission" date="2021-04" db="EMBL/GenBank/DDBJ databases">
        <title>Genome based classification of Actinospica acidithermotolerans sp. nov., an actinobacterium isolated from an Indonesian hot spring.</title>
        <authorList>
            <person name="Kusuma A.B."/>
            <person name="Putra K.E."/>
            <person name="Nafisah S."/>
            <person name="Loh J."/>
            <person name="Nouioui I."/>
            <person name="Goodfellow M."/>
        </authorList>
    </citation>
    <scope>NUCLEOTIDE SEQUENCE</scope>
    <source>
        <strain evidence="2">DSM 45618</strain>
    </source>
</reference>
<dbReference type="InterPro" id="IPR010310">
    <property type="entry name" value="T7SS_ESAT-6-like"/>
</dbReference>
<gene>
    <name evidence="2" type="ORF">KGA66_18130</name>
</gene>
<sequence length="217" mass="22713">MTDYSNVSHQELYNYVQSGDPNAMSDTAQAWQSHATQLQEATQELQTNLTAIQSQWQGAAADTYFQHSQTVATKMQTHADNASNTSVAVTNTASALSWARGNMPSPPSWAEQQAANIDSNAATGIVAGLLTGGEANIISEIAKHDIAQRHQQAVSTMTQLASAYSSAQQQLPNSEPTLGQYKDPTDGNGDGGNNNPPVMPMPVYPVGGGGYGGGGTG</sequence>
<dbReference type="Proteomes" id="UP000677913">
    <property type="component" value="Unassembled WGS sequence"/>
</dbReference>
<evidence type="ECO:0000313" key="2">
    <source>
        <dbReference type="EMBL" id="MBS2964980.1"/>
    </source>
</evidence>
<protein>
    <submittedName>
        <fullName evidence="2">PPE domain-containing protein</fullName>
    </submittedName>
</protein>
<comment type="caution">
    <text evidence="2">The sequence shown here is derived from an EMBL/GenBank/DDBJ whole genome shotgun (WGS) entry which is preliminary data.</text>
</comment>
<dbReference type="InterPro" id="IPR038332">
    <property type="entry name" value="PPE_sf"/>
</dbReference>
<keyword evidence="3" id="KW-1185">Reference proteome</keyword>
<feature type="non-terminal residue" evidence="2">
    <location>
        <position position="217"/>
    </location>
</feature>
<evidence type="ECO:0000313" key="3">
    <source>
        <dbReference type="Proteomes" id="UP000677913"/>
    </source>
</evidence>
<feature type="region of interest" description="Disordered" evidence="1">
    <location>
        <begin position="164"/>
        <end position="217"/>
    </location>
</feature>
<dbReference type="RefSeq" id="WP_211469341.1">
    <property type="nucleotide sequence ID" value="NZ_JAGSXH010000066.1"/>
</dbReference>
<evidence type="ECO:0000256" key="1">
    <source>
        <dbReference type="SAM" id="MobiDB-lite"/>
    </source>
</evidence>
<dbReference type="AlphaFoldDB" id="A0A8J7WSQ8"/>
<name>A0A8J7WSQ8_9ACTN</name>
<feature type="compositionally biased region" description="Gly residues" evidence="1">
    <location>
        <begin position="206"/>
        <end position="217"/>
    </location>
</feature>
<dbReference type="SUPFAM" id="SSF140459">
    <property type="entry name" value="PE/PPE dimer-like"/>
    <property type="match status" value="1"/>
</dbReference>
<dbReference type="Gene3D" id="1.20.1260.20">
    <property type="entry name" value="PPE superfamily"/>
    <property type="match status" value="1"/>
</dbReference>